<reference evidence="9 10" key="1">
    <citation type="submission" date="2013-07" db="EMBL/GenBank/DDBJ databases">
        <title>The Genome Sequence of Cryptococcus heveanensis BCC8398.</title>
        <authorList>
            <consortium name="The Broad Institute Genome Sequencing Platform"/>
            <person name="Cuomo C."/>
            <person name="Litvintseva A."/>
            <person name="Chen Y."/>
            <person name="Heitman J."/>
            <person name="Sun S."/>
            <person name="Springer D."/>
            <person name="Dromer F."/>
            <person name="Young S.K."/>
            <person name="Zeng Q."/>
            <person name="Gargeya S."/>
            <person name="Fitzgerald M."/>
            <person name="Abouelleil A."/>
            <person name="Alvarado L."/>
            <person name="Berlin A.M."/>
            <person name="Chapman S.B."/>
            <person name="Dewar J."/>
            <person name="Goldberg J."/>
            <person name="Griggs A."/>
            <person name="Gujja S."/>
            <person name="Hansen M."/>
            <person name="Howarth C."/>
            <person name="Imamovic A."/>
            <person name="Larimer J."/>
            <person name="McCowan C."/>
            <person name="Murphy C."/>
            <person name="Pearson M."/>
            <person name="Priest M."/>
            <person name="Roberts A."/>
            <person name="Saif S."/>
            <person name="Shea T."/>
            <person name="Sykes S."/>
            <person name="Wortman J."/>
            <person name="Nusbaum C."/>
            <person name="Birren B."/>
        </authorList>
    </citation>
    <scope>NUCLEOTIDE SEQUENCE [LARGE SCALE GENOMIC DNA]</scope>
    <source>
        <strain evidence="9 10">BCC8398</strain>
    </source>
</reference>
<evidence type="ECO:0000256" key="7">
    <source>
        <dbReference type="SAM" id="MobiDB-lite"/>
    </source>
</evidence>
<keyword evidence="4" id="KW-0238">DNA-binding</keyword>
<keyword evidence="10" id="KW-1185">Reference proteome</keyword>
<organism evidence="9 10">
    <name type="scientific">Kwoniella heveanensis BCC8398</name>
    <dbReference type="NCBI Taxonomy" id="1296120"/>
    <lineage>
        <taxon>Eukaryota</taxon>
        <taxon>Fungi</taxon>
        <taxon>Dikarya</taxon>
        <taxon>Basidiomycota</taxon>
        <taxon>Agaricomycotina</taxon>
        <taxon>Tremellomycetes</taxon>
        <taxon>Tremellales</taxon>
        <taxon>Cryptococcaceae</taxon>
        <taxon>Kwoniella</taxon>
    </lineage>
</organism>
<keyword evidence="6" id="KW-0539">Nucleus</keyword>
<dbReference type="Proteomes" id="UP000092666">
    <property type="component" value="Unassembled WGS sequence"/>
</dbReference>
<proteinExistence type="predicted"/>
<feature type="compositionally biased region" description="Polar residues" evidence="7">
    <location>
        <begin position="588"/>
        <end position="601"/>
    </location>
</feature>
<evidence type="ECO:0000256" key="5">
    <source>
        <dbReference type="ARBA" id="ARBA00023163"/>
    </source>
</evidence>
<dbReference type="SMART" id="SM00906">
    <property type="entry name" value="Fungal_trans"/>
    <property type="match status" value="1"/>
</dbReference>
<dbReference type="InterPro" id="IPR007219">
    <property type="entry name" value="XnlR_reg_dom"/>
</dbReference>
<feature type="compositionally biased region" description="Polar residues" evidence="7">
    <location>
        <begin position="786"/>
        <end position="807"/>
    </location>
</feature>
<reference evidence="10" key="2">
    <citation type="submission" date="2013-12" db="EMBL/GenBank/DDBJ databases">
        <title>Evolution of pathogenesis and genome organization in the Tremellales.</title>
        <authorList>
            <person name="Cuomo C."/>
            <person name="Litvintseva A."/>
            <person name="Heitman J."/>
            <person name="Chen Y."/>
            <person name="Sun S."/>
            <person name="Springer D."/>
            <person name="Dromer F."/>
            <person name="Young S."/>
            <person name="Zeng Q."/>
            <person name="Chapman S."/>
            <person name="Gujja S."/>
            <person name="Saif S."/>
            <person name="Birren B."/>
        </authorList>
    </citation>
    <scope>NUCLEOTIDE SEQUENCE [LARGE SCALE GENOMIC DNA]</scope>
    <source>
        <strain evidence="10">BCC8398</strain>
    </source>
</reference>
<keyword evidence="2" id="KW-0862">Zinc</keyword>
<name>A0A1B9GLY8_9TREE</name>
<dbReference type="PANTHER" id="PTHR31313">
    <property type="entry name" value="TY1 ENHANCER ACTIVATOR"/>
    <property type="match status" value="1"/>
</dbReference>
<evidence type="ECO:0000313" key="10">
    <source>
        <dbReference type="Proteomes" id="UP000092666"/>
    </source>
</evidence>
<keyword evidence="5" id="KW-0804">Transcription</keyword>
<feature type="compositionally biased region" description="Low complexity" evidence="7">
    <location>
        <begin position="658"/>
        <end position="672"/>
    </location>
</feature>
<accession>A0A1B9GLY8</accession>
<keyword evidence="3" id="KW-0805">Transcription regulation</keyword>
<feature type="region of interest" description="Disordered" evidence="7">
    <location>
        <begin position="579"/>
        <end position="625"/>
    </location>
</feature>
<dbReference type="GO" id="GO:0008270">
    <property type="term" value="F:zinc ion binding"/>
    <property type="evidence" value="ECO:0007669"/>
    <property type="project" value="InterPro"/>
</dbReference>
<feature type="region of interest" description="Disordered" evidence="7">
    <location>
        <begin position="776"/>
        <end position="807"/>
    </location>
</feature>
<dbReference type="STRING" id="1296120.A0A1B9GLY8"/>
<dbReference type="GO" id="GO:0003677">
    <property type="term" value="F:DNA binding"/>
    <property type="evidence" value="ECO:0007669"/>
    <property type="project" value="UniProtKB-KW"/>
</dbReference>
<sequence length="831" mass="89804">MAPLSVQELVSSQKRVTRACDSTDEVRISEFQGDLQHGLEEKVIPVGNVLMVAGKADNGLDRGPQPGSRKRRHLSISPAPPRHRARSETCPSPSVQQTPCDPGVAFQVPPPKSGAPAPHVSKNHPRFRQPFNGVPGILIDQLLPLYFTHVHNVWPLIYKPTFNAYTASPPLLLSMLAIASCVTISSASPTGSEEDGYDFPSARLFRMAEQSVYECRNECRIDLIQSLVLLSLRQTGCGDKQSASTYAGRACCMALNMGLNLAPNPIGRNTGPSRSHNDTVEKEIRSRVYWNVYVLDKGLSEETGRPFLLTYRRTTTPLPSIEELEEYETWPPPTLTASAPSHRATHIVPRRGYVMSCFAWTCRLAMIVEDILDLDALYPPAQTEWDRSFLGKPPVLDAGVVSDQLDRWHEALPDDLNVDPASTRSPLPHHAIGITWYHTSRILLHSRYIKRVRHPQPQSPLATLSSSTPTTSSAVSRQICADAAQATIDVLSCLDKHQLLIVASSDILHILSLTALFEAIETTDADPSIAALAKNNFQQCCTWLRSVSASWPAASSHRLFFEGSLGVVIKAGLALSSTSGIGSRPSRNRFSTQNRSRTTGDALTGAEGDSESDDRSTPSTPGGLRQMRRHLSVSEVSEDPAQILASISALDTGTITDPIPSTSNSASNSAHPPSLPTLSPTAVRYDVSGALASEIRTVLPDNPSALFQLPQIFWNSVNTANLPDPPMAGTGTASSVPTNAAAPSWESWMNFSLDPTIGAGGEYNDPFTSVQTANWSPEPGLLPSDSDLTTGIPNDQSQDTSPLNDNGGITTAIVQSALMSLMMEAARGGRQ</sequence>
<evidence type="ECO:0000256" key="3">
    <source>
        <dbReference type="ARBA" id="ARBA00023015"/>
    </source>
</evidence>
<evidence type="ECO:0000256" key="4">
    <source>
        <dbReference type="ARBA" id="ARBA00023125"/>
    </source>
</evidence>
<feature type="compositionally biased region" description="Polar residues" evidence="7">
    <location>
        <begin position="89"/>
        <end position="99"/>
    </location>
</feature>
<feature type="domain" description="Xylanolytic transcriptional activator regulatory" evidence="8">
    <location>
        <begin position="243"/>
        <end position="325"/>
    </location>
</feature>
<dbReference type="AlphaFoldDB" id="A0A1B9GLY8"/>
<dbReference type="CDD" id="cd12148">
    <property type="entry name" value="fungal_TF_MHR"/>
    <property type="match status" value="1"/>
</dbReference>
<keyword evidence="1" id="KW-0479">Metal-binding</keyword>
<dbReference type="InterPro" id="IPR051615">
    <property type="entry name" value="Transcr_Regulatory_Elem"/>
</dbReference>
<dbReference type="PANTHER" id="PTHR31313:SF78">
    <property type="entry name" value="TRANSCRIPTION FACTOR DOMAIN-CONTAINING PROTEIN"/>
    <property type="match status" value="1"/>
</dbReference>
<evidence type="ECO:0000259" key="8">
    <source>
        <dbReference type="SMART" id="SM00906"/>
    </source>
</evidence>
<feature type="region of interest" description="Disordered" evidence="7">
    <location>
        <begin position="655"/>
        <end position="678"/>
    </location>
</feature>
<dbReference type="GO" id="GO:0006351">
    <property type="term" value="P:DNA-templated transcription"/>
    <property type="evidence" value="ECO:0007669"/>
    <property type="project" value="InterPro"/>
</dbReference>
<gene>
    <name evidence="9" type="ORF">I316_06404</name>
</gene>
<evidence type="ECO:0000256" key="6">
    <source>
        <dbReference type="ARBA" id="ARBA00023242"/>
    </source>
</evidence>
<evidence type="ECO:0000256" key="2">
    <source>
        <dbReference type="ARBA" id="ARBA00022833"/>
    </source>
</evidence>
<dbReference type="Pfam" id="PF04082">
    <property type="entry name" value="Fungal_trans"/>
    <property type="match status" value="1"/>
</dbReference>
<protein>
    <recommendedName>
        <fullName evidence="8">Xylanolytic transcriptional activator regulatory domain-containing protein</fullName>
    </recommendedName>
</protein>
<dbReference type="EMBL" id="KI669511">
    <property type="protein sequence ID" value="OCF32018.1"/>
    <property type="molecule type" value="Genomic_DNA"/>
</dbReference>
<feature type="region of interest" description="Disordered" evidence="7">
    <location>
        <begin position="56"/>
        <end position="126"/>
    </location>
</feature>
<evidence type="ECO:0000313" key="9">
    <source>
        <dbReference type="EMBL" id="OCF32018.1"/>
    </source>
</evidence>
<evidence type="ECO:0000256" key="1">
    <source>
        <dbReference type="ARBA" id="ARBA00022723"/>
    </source>
</evidence>
<dbReference type="OrthoDB" id="2123952at2759"/>